<dbReference type="EMBL" id="CAKZ01000221">
    <property type="protein sequence ID" value="CCJ83622.1"/>
    <property type="molecule type" value="Genomic_DNA"/>
</dbReference>
<comment type="caution">
    <text evidence="1">The sequence shown here is derived from an EMBL/GenBank/DDBJ whole genome shotgun (WGS) entry which is preliminary data.</text>
</comment>
<gene>
    <name evidence="1" type="ORF">BN134_4402</name>
</gene>
<dbReference type="Proteomes" id="UP000009342">
    <property type="component" value="Unassembled WGS sequence"/>
</dbReference>
<reference evidence="2" key="1">
    <citation type="journal article" date="2012" name="PLoS ONE">
        <title>Comparative analysis of genome sequences covering the seven cronobacter species.</title>
        <authorList>
            <person name="Joseph S."/>
            <person name="Desai P."/>
            <person name="Ji Y."/>
            <person name="Cummings C.A."/>
            <person name="Shih R."/>
            <person name="Degoricija L."/>
            <person name="Rico A."/>
            <person name="Brzoska P."/>
            <person name="Hamby S.E."/>
            <person name="Masood N."/>
            <person name="Hariri S."/>
            <person name="Sonbol H."/>
            <person name="Chuzhanova N."/>
            <person name="McClelland M."/>
            <person name="Furtado M.R."/>
            <person name="Forsythe S.J."/>
        </authorList>
    </citation>
    <scope>NUCLEOTIDE SEQUENCE [LARGE SCALE GENOMIC DNA]</scope>
    <source>
        <strain evidence="2">1210</strain>
    </source>
</reference>
<keyword evidence="2" id="KW-1185">Reference proteome</keyword>
<evidence type="ECO:0000313" key="2">
    <source>
        <dbReference type="Proteomes" id="UP000009342"/>
    </source>
</evidence>
<proteinExistence type="predicted"/>
<organism evidence="1 2">
    <name type="scientific">Cronobacter dublinensis 1210</name>
    <dbReference type="NCBI Taxonomy" id="1208656"/>
    <lineage>
        <taxon>Bacteria</taxon>
        <taxon>Pseudomonadati</taxon>
        <taxon>Pseudomonadota</taxon>
        <taxon>Gammaproteobacteria</taxon>
        <taxon>Enterobacterales</taxon>
        <taxon>Enterobacteriaceae</taxon>
        <taxon>Cronobacter</taxon>
    </lineage>
</organism>
<name>A0ABM9QDA5_9ENTR</name>
<accession>A0ABM9QDA5</accession>
<protein>
    <submittedName>
        <fullName evidence="1">Uncharacterized protein</fullName>
    </submittedName>
</protein>
<evidence type="ECO:0000313" key="1">
    <source>
        <dbReference type="EMBL" id="CCJ83622.1"/>
    </source>
</evidence>
<sequence>MSRKICFAPYRRLKKWGNVVSTLKKDIYQHVFNFFIEKF</sequence>